<protein>
    <submittedName>
        <fullName evidence="2">Uncharacterized protein</fullName>
    </submittedName>
</protein>
<feature type="region of interest" description="Disordered" evidence="1">
    <location>
        <begin position="1"/>
        <end position="27"/>
    </location>
</feature>
<gene>
    <name evidence="2" type="ORF">TSUD_323490</name>
</gene>
<reference evidence="3" key="1">
    <citation type="journal article" date="2017" name="Front. Plant Sci.">
        <title>Climate Clever Clovers: New Paradigm to Reduce the Environmental Footprint of Ruminants by Breeding Low Methanogenic Forages Utilizing Haplotype Variation.</title>
        <authorList>
            <person name="Kaur P."/>
            <person name="Appels R."/>
            <person name="Bayer P.E."/>
            <person name="Keeble-Gagnere G."/>
            <person name="Wang J."/>
            <person name="Hirakawa H."/>
            <person name="Shirasawa K."/>
            <person name="Vercoe P."/>
            <person name="Stefanova K."/>
            <person name="Durmic Z."/>
            <person name="Nichols P."/>
            <person name="Revell C."/>
            <person name="Isobe S.N."/>
            <person name="Edwards D."/>
            <person name="Erskine W."/>
        </authorList>
    </citation>
    <scope>NUCLEOTIDE SEQUENCE [LARGE SCALE GENOMIC DNA]</scope>
    <source>
        <strain evidence="3">cv. Daliak</strain>
    </source>
</reference>
<organism evidence="2 3">
    <name type="scientific">Trifolium subterraneum</name>
    <name type="common">Subterranean clover</name>
    <dbReference type="NCBI Taxonomy" id="3900"/>
    <lineage>
        <taxon>Eukaryota</taxon>
        <taxon>Viridiplantae</taxon>
        <taxon>Streptophyta</taxon>
        <taxon>Embryophyta</taxon>
        <taxon>Tracheophyta</taxon>
        <taxon>Spermatophyta</taxon>
        <taxon>Magnoliopsida</taxon>
        <taxon>eudicotyledons</taxon>
        <taxon>Gunneridae</taxon>
        <taxon>Pentapetalae</taxon>
        <taxon>rosids</taxon>
        <taxon>fabids</taxon>
        <taxon>Fabales</taxon>
        <taxon>Fabaceae</taxon>
        <taxon>Papilionoideae</taxon>
        <taxon>50 kb inversion clade</taxon>
        <taxon>NPAAA clade</taxon>
        <taxon>Hologalegina</taxon>
        <taxon>IRL clade</taxon>
        <taxon>Trifolieae</taxon>
        <taxon>Trifolium</taxon>
    </lineage>
</organism>
<proteinExistence type="predicted"/>
<evidence type="ECO:0000313" key="2">
    <source>
        <dbReference type="EMBL" id="GAU39401.1"/>
    </source>
</evidence>
<dbReference type="AlphaFoldDB" id="A0A2Z6N6L8"/>
<evidence type="ECO:0000313" key="3">
    <source>
        <dbReference type="Proteomes" id="UP000242715"/>
    </source>
</evidence>
<accession>A0A2Z6N6L8</accession>
<dbReference type="Proteomes" id="UP000242715">
    <property type="component" value="Unassembled WGS sequence"/>
</dbReference>
<evidence type="ECO:0000256" key="1">
    <source>
        <dbReference type="SAM" id="MobiDB-lite"/>
    </source>
</evidence>
<sequence length="72" mass="8019">MRPRTPGPTMSNEEESDSSVGDNGIPERQRCYQTSLRTTFVVVKHVNVVAIVGLELEDAVELVFVLVSPFRD</sequence>
<dbReference type="EMBL" id="DF973761">
    <property type="protein sequence ID" value="GAU39401.1"/>
    <property type="molecule type" value="Genomic_DNA"/>
</dbReference>
<keyword evidence="3" id="KW-1185">Reference proteome</keyword>
<name>A0A2Z6N6L8_TRISU</name>